<reference evidence="1" key="1">
    <citation type="submission" date="2021-04" db="EMBL/GenBank/DDBJ databases">
        <title>Draft genome sequence of Xylanibacillus composti strain K13.</title>
        <authorList>
            <person name="Uke A."/>
            <person name="Chhe C."/>
            <person name="Baramee S."/>
            <person name="Kosugi A."/>
        </authorList>
    </citation>
    <scope>NUCLEOTIDE SEQUENCE</scope>
    <source>
        <strain evidence="1">K13</strain>
    </source>
</reference>
<evidence type="ECO:0000313" key="1">
    <source>
        <dbReference type="EMBL" id="GIQ69354.1"/>
    </source>
</evidence>
<evidence type="ECO:0000313" key="2">
    <source>
        <dbReference type="Proteomes" id="UP000677918"/>
    </source>
</evidence>
<organism evidence="1 2">
    <name type="scientific">Xylanibacillus composti</name>
    <dbReference type="NCBI Taxonomy" id="1572762"/>
    <lineage>
        <taxon>Bacteria</taxon>
        <taxon>Bacillati</taxon>
        <taxon>Bacillota</taxon>
        <taxon>Bacilli</taxon>
        <taxon>Bacillales</taxon>
        <taxon>Paenibacillaceae</taxon>
        <taxon>Xylanibacillus</taxon>
    </lineage>
</organism>
<dbReference type="EMBL" id="BOVK01000027">
    <property type="protein sequence ID" value="GIQ69354.1"/>
    <property type="molecule type" value="Genomic_DNA"/>
</dbReference>
<name>A0A8J4H5R3_9BACL</name>
<dbReference type="InterPro" id="IPR036412">
    <property type="entry name" value="HAD-like_sf"/>
</dbReference>
<dbReference type="Proteomes" id="UP000677918">
    <property type="component" value="Unassembled WGS sequence"/>
</dbReference>
<dbReference type="SUPFAM" id="SSF56784">
    <property type="entry name" value="HAD-like"/>
    <property type="match status" value="1"/>
</dbReference>
<sequence length="119" mass="13639">MRIVIDLDGTICQLKKPDQSYAEVLPLPGAQQAIRSLKKQGHEIVIYTARNMKTQGGNVGRVMQHVGKTTIDWLVEYDIPYDELVFGKPYGDLYIDDLACTFHTWQEVMRKLAPEEKEE</sequence>
<dbReference type="AlphaFoldDB" id="A0A8J4H5R3"/>
<proteinExistence type="predicted"/>
<protein>
    <recommendedName>
        <fullName evidence="3">Capsular biosynthesis protein</fullName>
    </recommendedName>
</protein>
<dbReference type="RefSeq" id="WP_213412158.1">
    <property type="nucleotide sequence ID" value="NZ_BOVK01000027.1"/>
</dbReference>
<comment type="caution">
    <text evidence="1">The sequence shown here is derived from an EMBL/GenBank/DDBJ whole genome shotgun (WGS) entry which is preliminary data.</text>
</comment>
<dbReference type="Pfam" id="PF08282">
    <property type="entry name" value="Hydrolase_3"/>
    <property type="match status" value="1"/>
</dbReference>
<evidence type="ECO:0008006" key="3">
    <source>
        <dbReference type="Google" id="ProtNLM"/>
    </source>
</evidence>
<gene>
    <name evidence="1" type="ORF">XYCOK13_21780</name>
</gene>
<keyword evidence="2" id="KW-1185">Reference proteome</keyword>
<dbReference type="Gene3D" id="3.40.50.1000">
    <property type="entry name" value="HAD superfamily/HAD-like"/>
    <property type="match status" value="1"/>
</dbReference>
<accession>A0A8J4H5R3</accession>
<dbReference type="InterPro" id="IPR023214">
    <property type="entry name" value="HAD_sf"/>
</dbReference>